<keyword evidence="2" id="KW-1185">Reference proteome</keyword>
<dbReference type="Proteomes" id="UP001229421">
    <property type="component" value="Unassembled WGS sequence"/>
</dbReference>
<evidence type="ECO:0000313" key="1">
    <source>
        <dbReference type="EMBL" id="KAK1433820.1"/>
    </source>
</evidence>
<organism evidence="1 2">
    <name type="scientific">Tagetes erecta</name>
    <name type="common">African marigold</name>
    <dbReference type="NCBI Taxonomy" id="13708"/>
    <lineage>
        <taxon>Eukaryota</taxon>
        <taxon>Viridiplantae</taxon>
        <taxon>Streptophyta</taxon>
        <taxon>Embryophyta</taxon>
        <taxon>Tracheophyta</taxon>
        <taxon>Spermatophyta</taxon>
        <taxon>Magnoliopsida</taxon>
        <taxon>eudicotyledons</taxon>
        <taxon>Gunneridae</taxon>
        <taxon>Pentapetalae</taxon>
        <taxon>asterids</taxon>
        <taxon>campanulids</taxon>
        <taxon>Asterales</taxon>
        <taxon>Asteraceae</taxon>
        <taxon>Asteroideae</taxon>
        <taxon>Heliantheae alliance</taxon>
        <taxon>Tageteae</taxon>
        <taxon>Tagetes</taxon>
    </lineage>
</organism>
<name>A0AAD8L1V3_TARER</name>
<proteinExistence type="predicted"/>
<dbReference type="AlphaFoldDB" id="A0AAD8L1V3"/>
<gene>
    <name evidence="1" type="ORF">QVD17_10737</name>
</gene>
<dbReference type="EMBL" id="JAUHHV010000002">
    <property type="protein sequence ID" value="KAK1433820.1"/>
    <property type="molecule type" value="Genomic_DNA"/>
</dbReference>
<protein>
    <submittedName>
        <fullName evidence="1">Uncharacterized protein</fullName>
    </submittedName>
</protein>
<sequence length="72" mass="8192">MYHKARFRQREINVCARICSEEANFYHEAILGCQVKPVKFGDVILLAFLVSDHNVCCNHTQNLLESLGDVAL</sequence>
<evidence type="ECO:0000313" key="2">
    <source>
        <dbReference type="Proteomes" id="UP001229421"/>
    </source>
</evidence>
<comment type="caution">
    <text evidence="1">The sequence shown here is derived from an EMBL/GenBank/DDBJ whole genome shotgun (WGS) entry which is preliminary data.</text>
</comment>
<accession>A0AAD8L1V3</accession>
<reference evidence="1" key="1">
    <citation type="journal article" date="2023" name="bioRxiv">
        <title>Improved chromosome-level genome assembly for marigold (Tagetes erecta).</title>
        <authorList>
            <person name="Jiang F."/>
            <person name="Yuan L."/>
            <person name="Wang S."/>
            <person name="Wang H."/>
            <person name="Xu D."/>
            <person name="Wang A."/>
            <person name="Fan W."/>
        </authorList>
    </citation>
    <scope>NUCLEOTIDE SEQUENCE</scope>
    <source>
        <strain evidence="1">WSJ</strain>
        <tissue evidence="1">Leaf</tissue>
    </source>
</reference>